<name>A0AAV2F4K9_9ROSI</name>
<protein>
    <recommendedName>
        <fullName evidence="4">Reverse transcriptase zinc-binding domain-containing protein</fullName>
    </recommendedName>
</protein>
<dbReference type="Proteomes" id="UP001497516">
    <property type="component" value="Chromosome 6"/>
</dbReference>
<evidence type="ECO:0000256" key="1">
    <source>
        <dbReference type="SAM" id="MobiDB-lite"/>
    </source>
</evidence>
<evidence type="ECO:0008006" key="4">
    <source>
        <dbReference type="Google" id="ProtNLM"/>
    </source>
</evidence>
<reference evidence="2 3" key="1">
    <citation type="submission" date="2024-04" db="EMBL/GenBank/DDBJ databases">
        <authorList>
            <person name="Fracassetti M."/>
        </authorList>
    </citation>
    <scope>NUCLEOTIDE SEQUENCE [LARGE SCALE GENOMIC DNA]</scope>
</reference>
<evidence type="ECO:0000313" key="2">
    <source>
        <dbReference type="EMBL" id="CAL1392738.1"/>
    </source>
</evidence>
<sequence>MAWPEPGSTLPLDGDSWRAPDQRGTTTTPPCYSTTCQRCKQDSESPEHVFRTCSFARQVWGSTLPEAAASADSREFNDWFMHFLSNTESQVRFGFTIWFLWRSRNDYIFAGIEEAPNKLSQRILAWEVVAQVSRAAEQAISLGRLGVVSRRGCWVETSPDRMAHSELRWLAPAGIGVYCCRRCA</sequence>
<dbReference type="AlphaFoldDB" id="A0AAV2F4K9"/>
<organism evidence="2 3">
    <name type="scientific">Linum trigynum</name>
    <dbReference type="NCBI Taxonomy" id="586398"/>
    <lineage>
        <taxon>Eukaryota</taxon>
        <taxon>Viridiplantae</taxon>
        <taxon>Streptophyta</taxon>
        <taxon>Embryophyta</taxon>
        <taxon>Tracheophyta</taxon>
        <taxon>Spermatophyta</taxon>
        <taxon>Magnoliopsida</taxon>
        <taxon>eudicotyledons</taxon>
        <taxon>Gunneridae</taxon>
        <taxon>Pentapetalae</taxon>
        <taxon>rosids</taxon>
        <taxon>fabids</taxon>
        <taxon>Malpighiales</taxon>
        <taxon>Linaceae</taxon>
        <taxon>Linum</taxon>
    </lineage>
</organism>
<accession>A0AAV2F4K9</accession>
<feature type="region of interest" description="Disordered" evidence="1">
    <location>
        <begin position="1"/>
        <end position="29"/>
    </location>
</feature>
<gene>
    <name evidence="2" type="ORF">LTRI10_LOCUS33360</name>
</gene>
<proteinExistence type="predicted"/>
<keyword evidence="3" id="KW-1185">Reference proteome</keyword>
<dbReference type="EMBL" id="OZ034819">
    <property type="protein sequence ID" value="CAL1392738.1"/>
    <property type="molecule type" value="Genomic_DNA"/>
</dbReference>
<evidence type="ECO:0000313" key="3">
    <source>
        <dbReference type="Proteomes" id="UP001497516"/>
    </source>
</evidence>